<keyword evidence="2" id="KW-1185">Reference proteome</keyword>
<evidence type="ECO:0000313" key="2">
    <source>
        <dbReference type="Proteomes" id="UP000607653"/>
    </source>
</evidence>
<dbReference type="Proteomes" id="UP000607653">
    <property type="component" value="Unassembled WGS sequence"/>
</dbReference>
<dbReference type="EMBL" id="DUZY01000004">
    <property type="protein sequence ID" value="DAD37101.1"/>
    <property type="molecule type" value="Genomic_DNA"/>
</dbReference>
<comment type="caution">
    <text evidence="1">The sequence shown here is derived from an EMBL/GenBank/DDBJ whole genome shotgun (WGS) entry which is preliminary data.</text>
</comment>
<gene>
    <name evidence="1" type="ORF">HUJ06_007742</name>
</gene>
<organism evidence="1 2">
    <name type="scientific">Nelumbo nucifera</name>
    <name type="common">Sacred lotus</name>
    <dbReference type="NCBI Taxonomy" id="4432"/>
    <lineage>
        <taxon>Eukaryota</taxon>
        <taxon>Viridiplantae</taxon>
        <taxon>Streptophyta</taxon>
        <taxon>Embryophyta</taxon>
        <taxon>Tracheophyta</taxon>
        <taxon>Spermatophyta</taxon>
        <taxon>Magnoliopsida</taxon>
        <taxon>Proteales</taxon>
        <taxon>Nelumbonaceae</taxon>
        <taxon>Nelumbo</taxon>
    </lineage>
</organism>
<evidence type="ECO:0000313" key="1">
    <source>
        <dbReference type="EMBL" id="DAD37101.1"/>
    </source>
</evidence>
<reference evidence="1 2" key="1">
    <citation type="journal article" date="2020" name="Mol. Biol. Evol.">
        <title>Distinct Expression and Methylation Patterns for Genes with Different Fates following a Single Whole-Genome Duplication in Flowering Plants.</title>
        <authorList>
            <person name="Shi T."/>
            <person name="Rahmani R.S."/>
            <person name="Gugger P.F."/>
            <person name="Wang M."/>
            <person name="Li H."/>
            <person name="Zhang Y."/>
            <person name="Li Z."/>
            <person name="Wang Q."/>
            <person name="Van de Peer Y."/>
            <person name="Marchal K."/>
            <person name="Chen J."/>
        </authorList>
    </citation>
    <scope>NUCLEOTIDE SEQUENCE [LARGE SCALE GENOMIC DNA]</scope>
    <source>
        <tissue evidence="1">Leaf</tissue>
    </source>
</reference>
<dbReference type="AlphaFoldDB" id="A0A822Z078"/>
<proteinExistence type="predicted"/>
<accession>A0A822Z078</accession>
<sequence length="63" mass="7415">MKSLGKKWRDWKSTLKKKYYDPDSHSADALPIEQLGNQVDAHQWKILVQFWRSEKGTVSILNI</sequence>
<name>A0A822Z078_NELNU</name>
<protein>
    <submittedName>
        <fullName evidence="1">Uncharacterized protein</fullName>
    </submittedName>
</protein>